<evidence type="ECO:0000256" key="4">
    <source>
        <dbReference type="ARBA" id="ARBA00022525"/>
    </source>
</evidence>
<proteinExistence type="inferred from homology"/>
<reference evidence="10" key="1">
    <citation type="journal article" date="2022" name="Plant J.">
        <title>Strategies of tolerance reflected in two North American maple genomes.</title>
        <authorList>
            <person name="McEvoy S.L."/>
            <person name="Sezen U.U."/>
            <person name="Trouern-Trend A."/>
            <person name="McMahon S.M."/>
            <person name="Schaberg P.G."/>
            <person name="Yang J."/>
            <person name="Wegrzyn J.L."/>
            <person name="Swenson N.G."/>
        </authorList>
    </citation>
    <scope>NUCLEOTIDE SEQUENCE</scope>
    <source>
        <strain evidence="10">91603</strain>
    </source>
</reference>
<evidence type="ECO:0000313" key="10">
    <source>
        <dbReference type="EMBL" id="KAI9186625.1"/>
    </source>
</evidence>
<evidence type="ECO:0000256" key="1">
    <source>
        <dbReference type="ARBA" id="ARBA00004191"/>
    </source>
</evidence>
<evidence type="ECO:0000313" key="11">
    <source>
        <dbReference type="Proteomes" id="UP001064489"/>
    </source>
</evidence>
<evidence type="ECO:0000256" key="5">
    <source>
        <dbReference type="ARBA" id="ARBA00022801"/>
    </source>
</evidence>
<evidence type="ECO:0000256" key="3">
    <source>
        <dbReference type="ARBA" id="ARBA00022512"/>
    </source>
</evidence>
<evidence type="ECO:0000256" key="8">
    <source>
        <dbReference type="PROSITE-ProRule" id="PRU10052"/>
    </source>
</evidence>
<accession>A0AAD5J5J6</accession>
<dbReference type="InterPro" id="IPR012334">
    <property type="entry name" value="Pectin_lyas_fold"/>
</dbReference>
<comment type="similarity">
    <text evidence="2 9">Belongs to the glycosyl hydrolase 28 family.</text>
</comment>
<keyword evidence="3" id="KW-0134">Cell wall</keyword>
<gene>
    <name evidence="10" type="ORF">LWI28_019181</name>
</gene>
<dbReference type="SMART" id="SM00710">
    <property type="entry name" value="PbH1"/>
    <property type="match status" value="4"/>
</dbReference>
<evidence type="ECO:0000256" key="7">
    <source>
        <dbReference type="ARBA" id="ARBA00023316"/>
    </source>
</evidence>
<evidence type="ECO:0000256" key="2">
    <source>
        <dbReference type="ARBA" id="ARBA00008834"/>
    </source>
</evidence>
<dbReference type="GO" id="GO:0004650">
    <property type="term" value="F:polygalacturonase activity"/>
    <property type="evidence" value="ECO:0007669"/>
    <property type="project" value="InterPro"/>
</dbReference>
<evidence type="ECO:0008006" key="12">
    <source>
        <dbReference type="Google" id="ProtNLM"/>
    </source>
</evidence>
<keyword evidence="11" id="KW-1185">Reference proteome</keyword>
<keyword evidence="5 9" id="KW-0378">Hydrolase</keyword>
<dbReference type="Gene3D" id="2.160.20.10">
    <property type="entry name" value="Single-stranded right-handed beta-helix, Pectin lyase-like"/>
    <property type="match status" value="1"/>
</dbReference>
<dbReference type="PROSITE" id="PS00502">
    <property type="entry name" value="POLYGALACTURONASE"/>
    <property type="match status" value="1"/>
</dbReference>
<evidence type="ECO:0000256" key="6">
    <source>
        <dbReference type="ARBA" id="ARBA00023295"/>
    </source>
</evidence>
<feature type="active site" evidence="8">
    <location>
        <position position="144"/>
    </location>
</feature>
<dbReference type="Pfam" id="PF00295">
    <property type="entry name" value="Glyco_hydro_28"/>
    <property type="match status" value="2"/>
</dbReference>
<dbReference type="SUPFAM" id="SSF51126">
    <property type="entry name" value="Pectin lyase-like"/>
    <property type="match status" value="1"/>
</dbReference>
<reference evidence="10" key="2">
    <citation type="submission" date="2023-02" db="EMBL/GenBank/DDBJ databases">
        <authorList>
            <person name="Swenson N.G."/>
            <person name="Wegrzyn J.L."/>
            <person name="Mcevoy S.L."/>
        </authorList>
    </citation>
    <scope>NUCLEOTIDE SEQUENCE</scope>
    <source>
        <strain evidence="10">91603</strain>
        <tissue evidence="10">Leaf</tissue>
    </source>
</reference>
<comment type="subcellular location">
    <subcellularLocation>
        <location evidence="1">Secreted</location>
        <location evidence="1">Cell wall</location>
    </subcellularLocation>
</comment>
<protein>
    <recommendedName>
        <fullName evidence="12">Polygalacturonase</fullName>
    </recommendedName>
</protein>
<keyword evidence="7" id="KW-0961">Cell wall biogenesis/degradation</keyword>
<sequence length="287" mass="31252">MFMIPKGKFVLGPMVLKGPCKGPINFHLQGDLVAHIDEASNQVDHWIAFRYIDQLTINGGGHLMAKAPQLGPTTHALKIKRAQDFPFVYIVAPGDSPNTDGIHIAISNNVQILNSVISTGDDCVSIGPGSKNINISNVQCGPGHGISIGSLGGSPNEEDLIGVHVTNCNMTNTMNGVRIKSWAKPYQISVSDITFDHINLFNVSNPIIIDQQYCPSRKCKPNAAYLAEKQGLGVTDAVMKALKDGGYDNQTYLKVMIQSINSSVLMKFKDNDKYEIVYKIEESIHDA</sequence>
<dbReference type="PANTHER" id="PTHR31375">
    <property type="match status" value="1"/>
</dbReference>
<dbReference type="InterPro" id="IPR011050">
    <property type="entry name" value="Pectin_lyase_fold/virulence"/>
</dbReference>
<dbReference type="InterPro" id="IPR000743">
    <property type="entry name" value="Glyco_hydro_28"/>
</dbReference>
<comment type="caution">
    <text evidence="10">The sequence shown here is derived from an EMBL/GenBank/DDBJ whole genome shotgun (WGS) entry which is preliminary data.</text>
</comment>
<dbReference type="AlphaFoldDB" id="A0AAD5J5J6"/>
<organism evidence="10 11">
    <name type="scientific">Acer negundo</name>
    <name type="common">Box elder</name>
    <dbReference type="NCBI Taxonomy" id="4023"/>
    <lineage>
        <taxon>Eukaryota</taxon>
        <taxon>Viridiplantae</taxon>
        <taxon>Streptophyta</taxon>
        <taxon>Embryophyta</taxon>
        <taxon>Tracheophyta</taxon>
        <taxon>Spermatophyta</taxon>
        <taxon>Magnoliopsida</taxon>
        <taxon>eudicotyledons</taxon>
        <taxon>Gunneridae</taxon>
        <taxon>Pentapetalae</taxon>
        <taxon>rosids</taxon>
        <taxon>malvids</taxon>
        <taxon>Sapindales</taxon>
        <taxon>Sapindaceae</taxon>
        <taxon>Hippocastanoideae</taxon>
        <taxon>Acereae</taxon>
        <taxon>Acer</taxon>
    </lineage>
</organism>
<keyword evidence="6 9" id="KW-0326">Glycosidase</keyword>
<dbReference type="Proteomes" id="UP001064489">
    <property type="component" value="Chromosome 3"/>
</dbReference>
<dbReference type="GO" id="GO:0071555">
    <property type="term" value="P:cell wall organization"/>
    <property type="evidence" value="ECO:0007669"/>
    <property type="project" value="UniProtKB-KW"/>
</dbReference>
<evidence type="ECO:0000256" key="9">
    <source>
        <dbReference type="RuleBase" id="RU361169"/>
    </source>
</evidence>
<dbReference type="GO" id="GO:0005975">
    <property type="term" value="P:carbohydrate metabolic process"/>
    <property type="evidence" value="ECO:0007669"/>
    <property type="project" value="InterPro"/>
</dbReference>
<dbReference type="InterPro" id="IPR006626">
    <property type="entry name" value="PbH1"/>
</dbReference>
<dbReference type="EMBL" id="JAJSOW010000100">
    <property type="protein sequence ID" value="KAI9186625.1"/>
    <property type="molecule type" value="Genomic_DNA"/>
</dbReference>
<name>A0AAD5J5J6_ACENE</name>
<keyword evidence="4" id="KW-0964">Secreted</keyword>